<dbReference type="Pfam" id="PF06136">
    <property type="entry name" value="SOK"/>
    <property type="match status" value="1"/>
</dbReference>
<reference evidence="10" key="2">
    <citation type="submission" date="2023-06" db="EMBL/GenBank/DDBJ databases">
        <authorList>
            <person name="Ma L."/>
            <person name="Liu K.-W."/>
            <person name="Li Z."/>
            <person name="Hsiao Y.-Y."/>
            <person name="Qi Y."/>
            <person name="Fu T."/>
            <person name="Tang G."/>
            <person name="Zhang D."/>
            <person name="Sun W.-H."/>
            <person name="Liu D.-K."/>
            <person name="Li Y."/>
            <person name="Chen G.-Z."/>
            <person name="Liu X.-D."/>
            <person name="Liao X.-Y."/>
            <person name="Jiang Y.-T."/>
            <person name="Yu X."/>
            <person name="Hao Y."/>
            <person name="Huang J."/>
            <person name="Zhao X.-W."/>
            <person name="Ke S."/>
            <person name="Chen Y.-Y."/>
            <person name="Wu W.-L."/>
            <person name="Hsu J.-L."/>
            <person name="Lin Y.-F."/>
            <person name="Huang M.-D."/>
            <person name="Li C.-Y."/>
            <person name="Huang L."/>
            <person name="Wang Z.-W."/>
            <person name="Zhao X."/>
            <person name="Zhong W.-Y."/>
            <person name="Peng D.-H."/>
            <person name="Ahmad S."/>
            <person name="Lan S."/>
            <person name="Zhang J.-S."/>
            <person name="Tsai W.-C."/>
            <person name="Van De Peer Y."/>
            <person name="Liu Z.-J."/>
        </authorList>
    </citation>
    <scope>NUCLEOTIDE SEQUENCE</scope>
    <source>
        <strain evidence="10">CP</strain>
        <tissue evidence="10">Leaves</tissue>
    </source>
</reference>
<keyword evidence="3" id="KW-1003">Cell membrane</keyword>
<feature type="compositionally biased region" description="Basic and acidic residues" evidence="8">
    <location>
        <begin position="230"/>
        <end position="239"/>
    </location>
</feature>
<name>A0AAV9CF84_ACOCL</name>
<keyword evidence="2" id="KW-0217">Developmental protein</keyword>
<dbReference type="AlphaFoldDB" id="A0AAV9CF84"/>
<dbReference type="EMBL" id="JAUJYO010000019">
    <property type="protein sequence ID" value="KAK1287427.1"/>
    <property type="molecule type" value="Genomic_DNA"/>
</dbReference>
<evidence type="ECO:0000256" key="1">
    <source>
        <dbReference type="ARBA" id="ARBA00004413"/>
    </source>
</evidence>
<evidence type="ECO:0000259" key="9">
    <source>
        <dbReference type="Pfam" id="PF06136"/>
    </source>
</evidence>
<comment type="caution">
    <text evidence="10">The sequence shown here is derived from an EMBL/GenBank/DDBJ whole genome shotgun (WGS) entry which is preliminary data.</text>
</comment>
<dbReference type="Proteomes" id="UP001180020">
    <property type="component" value="Unassembled WGS sequence"/>
</dbReference>
<evidence type="ECO:0000256" key="4">
    <source>
        <dbReference type="ARBA" id="ARBA00022618"/>
    </source>
</evidence>
<organism evidence="10 11">
    <name type="scientific">Acorus calamus</name>
    <name type="common">Sweet flag</name>
    <dbReference type="NCBI Taxonomy" id="4465"/>
    <lineage>
        <taxon>Eukaryota</taxon>
        <taxon>Viridiplantae</taxon>
        <taxon>Streptophyta</taxon>
        <taxon>Embryophyta</taxon>
        <taxon>Tracheophyta</taxon>
        <taxon>Spermatophyta</taxon>
        <taxon>Magnoliopsida</taxon>
        <taxon>Liliopsida</taxon>
        <taxon>Acoraceae</taxon>
        <taxon>Acorus</taxon>
    </lineage>
</organism>
<feature type="region of interest" description="Disordered" evidence="8">
    <location>
        <begin position="127"/>
        <end position="181"/>
    </location>
</feature>
<evidence type="ECO:0000256" key="7">
    <source>
        <dbReference type="ARBA" id="ARBA00024211"/>
    </source>
</evidence>
<evidence type="ECO:0000256" key="8">
    <source>
        <dbReference type="SAM" id="MobiDB-lite"/>
    </source>
</evidence>
<feature type="compositionally biased region" description="Basic and acidic residues" evidence="8">
    <location>
        <begin position="206"/>
        <end position="217"/>
    </location>
</feature>
<dbReference type="InterPro" id="IPR010369">
    <property type="entry name" value="SOK"/>
</dbReference>
<keyword evidence="6" id="KW-0131">Cell cycle</keyword>
<evidence type="ECO:0000256" key="6">
    <source>
        <dbReference type="ARBA" id="ARBA00023306"/>
    </source>
</evidence>
<dbReference type="GO" id="GO:0051258">
    <property type="term" value="P:protein polymerization"/>
    <property type="evidence" value="ECO:0007669"/>
    <property type="project" value="UniProtKB-ARBA"/>
</dbReference>
<dbReference type="InterPro" id="IPR048351">
    <property type="entry name" value="SOK_DIX"/>
</dbReference>
<proteinExistence type="inferred from homology"/>
<keyword evidence="4" id="KW-0132">Cell division</keyword>
<dbReference type="PANTHER" id="PTHR31083:SF5">
    <property type="entry name" value="PROTEIN SOSEKI 1"/>
    <property type="match status" value="1"/>
</dbReference>
<protein>
    <recommendedName>
        <fullName evidence="9">SOSEKI DIX-like domain-containing protein</fullName>
    </recommendedName>
</protein>
<feature type="compositionally biased region" description="Basic and acidic residues" evidence="8">
    <location>
        <begin position="145"/>
        <end position="170"/>
    </location>
</feature>
<dbReference type="GO" id="GO:0005886">
    <property type="term" value="C:plasma membrane"/>
    <property type="evidence" value="ECO:0007669"/>
    <property type="project" value="UniProtKB-SubCell"/>
</dbReference>
<keyword evidence="11" id="KW-1185">Reference proteome</keyword>
<feature type="region of interest" description="Disordered" evidence="8">
    <location>
        <begin position="205"/>
        <end position="255"/>
    </location>
</feature>
<evidence type="ECO:0000256" key="2">
    <source>
        <dbReference type="ARBA" id="ARBA00022473"/>
    </source>
</evidence>
<comment type="subcellular location">
    <subcellularLocation>
        <location evidence="1">Cell membrane</location>
        <topology evidence="1">Peripheral membrane protein</topology>
        <orientation evidence="1">Cytoplasmic side</orientation>
    </subcellularLocation>
</comment>
<gene>
    <name evidence="10" type="ORF">QJS10_CPB19g00842</name>
</gene>
<reference evidence="10" key="1">
    <citation type="journal article" date="2023" name="Nat. Commun.">
        <title>Diploid and tetraploid genomes of Acorus and the evolution of monocots.</title>
        <authorList>
            <person name="Ma L."/>
            <person name="Liu K.W."/>
            <person name="Li Z."/>
            <person name="Hsiao Y.Y."/>
            <person name="Qi Y."/>
            <person name="Fu T."/>
            <person name="Tang G.D."/>
            <person name="Zhang D."/>
            <person name="Sun W.H."/>
            <person name="Liu D.K."/>
            <person name="Li Y."/>
            <person name="Chen G.Z."/>
            <person name="Liu X.D."/>
            <person name="Liao X.Y."/>
            <person name="Jiang Y.T."/>
            <person name="Yu X."/>
            <person name="Hao Y."/>
            <person name="Huang J."/>
            <person name="Zhao X.W."/>
            <person name="Ke S."/>
            <person name="Chen Y.Y."/>
            <person name="Wu W.L."/>
            <person name="Hsu J.L."/>
            <person name="Lin Y.F."/>
            <person name="Huang M.D."/>
            <person name="Li C.Y."/>
            <person name="Huang L."/>
            <person name="Wang Z.W."/>
            <person name="Zhao X."/>
            <person name="Zhong W.Y."/>
            <person name="Peng D.H."/>
            <person name="Ahmad S."/>
            <person name="Lan S."/>
            <person name="Zhang J.S."/>
            <person name="Tsai W.C."/>
            <person name="Van de Peer Y."/>
            <person name="Liu Z.J."/>
        </authorList>
    </citation>
    <scope>NUCLEOTIDE SEQUENCE</scope>
    <source>
        <strain evidence="10">CP</strain>
    </source>
</reference>
<dbReference type="GO" id="GO:0051301">
    <property type="term" value="P:cell division"/>
    <property type="evidence" value="ECO:0007669"/>
    <property type="project" value="UniProtKB-KW"/>
</dbReference>
<evidence type="ECO:0000313" key="10">
    <source>
        <dbReference type="EMBL" id="KAK1287427.1"/>
    </source>
</evidence>
<accession>A0AAV9CF84</accession>
<feature type="domain" description="SOSEKI DIX-like" evidence="9">
    <location>
        <begin position="12"/>
        <end position="107"/>
    </location>
</feature>
<comment type="similarity">
    <text evidence="7">Belongs to the SOSEKI family.</text>
</comment>
<evidence type="ECO:0000313" key="11">
    <source>
        <dbReference type="Proteomes" id="UP001180020"/>
    </source>
</evidence>
<keyword evidence="5" id="KW-0472">Membrane</keyword>
<evidence type="ECO:0000256" key="3">
    <source>
        <dbReference type="ARBA" id="ARBA00022475"/>
    </source>
</evidence>
<sequence length="255" mass="29098">MDASGGEVRRINVVYFLSRMGKFDHPHLIRVHHLHRKGVRLRDVKRWMSSLRGKDFPDSFAWSYKRHIKINDCNLLKYKSGYVWQDLLEDDIITPVSDNEYVLKGSLITSTISPSNRDDQDEIKRTVRIESEGSGSESDASTQTDESRVLFRMEGRDRTVEKKKGEDRTANKVGRRKSNSSHVLNSLLTCRMVETNDAAVTRIRRRGGESDNSDHQRPLNSNSSGGRKSRTSEESERLMRSVPAAYKPVSVPTCS</sequence>
<dbReference type="PANTHER" id="PTHR31083">
    <property type="entry name" value="UPSTREAM OF FLC PROTEIN (DUF966)"/>
    <property type="match status" value="1"/>
</dbReference>
<evidence type="ECO:0000256" key="5">
    <source>
        <dbReference type="ARBA" id="ARBA00023136"/>
    </source>
</evidence>